<evidence type="ECO:0000313" key="1">
    <source>
        <dbReference type="EMBL" id="KAH9556397.1"/>
    </source>
</evidence>
<comment type="caution">
    <text evidence="1">The sequence shown here is derived from an EMBL/GenBank/DDBJ whole genome shotgun (WGS) entry which is preliminary data.</text>
</comment>
<gene>
    <name evidence="1" type="ORF">CY35_07G024700</name>
</gene>
<reference evidence="2" key="1">
    <citation type="journal article" date="2022" name="New Phytol.">
        <title>Phylogenomic structure and speciation in an emerging model: the Sphagnum magellanicum complex (Bryophyta).</title>
        <authorList>
            <person name="Shaw A.J."/>
            <person name="Piatkowski B."/>
            <person name="Duffy A.M."/>
            <person name="Aguero B."/>
            <person name="Imwattana K."/>
            <person name="Nieto-Lugilde M."/>
            <person name="Healey A."/>
            <person name="Weston D.J."/>
            <person name="Patel M.N."/>
            <person name="Schmutz J."/>
            <person name="Grimwood J."/>
            <person name="Yavitt J.B."/>
            <person name="Hassel K."/>
            <person name="Stenoien H.K."/>
            <person name="Flatberg K.I."/>
            <person name="Bickford C.P."/>
            <person name="Hicks K.A."/>
        </authorList>
    </citation>
    <scope>NUCLEOTIDE SEQUENCE [LARGE SCALE GENOMIC DNA]</scope>
</reference>
<organism evidence="1 2">
    <name type="scientific">Sphagnum magellanicum</name>
    <dbReference type="NCBI Taxonomy" id="128215"/>
    <lineage>
        <taxon>Eukaryota</taxon>
        <taxon>Viridiplantae</taxon>
        <taxon>Streptophyta</taxon>
        <taxon>Embryophyta</taxon>
        <taxon>Bryophyta</taxon>
        <taxon>Sphagnophytina</taxon>
        <taxon>Sphagnopsida</taxon>
        <taxon>Sphagnales</taxon>
        <taxon>Sphagnaceae</taxon>
        <taxon>Sphagnum</taxon>
    </lineage>
</organism>
<accession>A0ACB8HJJ3</accession>
<proteinExistence type="predicted"/>
<dbReference type="EMBL" id="CM038913">
    <property type="protein sequence ID" value="KAH9556397.1"/>
    <property type="molecule type" value="Genomic_DNA"/>
</dbReference>
<keyword evidence="2" id="KW-1185">Reference proteome</keyword>
<name>A0ACB8HJJ3_9BRYO</name>
<evidence type="ECO:0000313" key="2">
    <source>
        <dbReference type="Proteomes" id="UP000828922"/>
    </source>
</evidence>
<dbReference type="Proteomes" id="UP000828922">
    <property type="component" value="Linkage Group LG07"/>
</dbReference>
<protein>
    <submittedName>
        <fullName evidence="1">Uncharacterized protein</fullName>
    </submittedName>
</protein>
<sequence length="70" mass="7695">MLLCAWFLCLLGLNLRNSDWQSLLLLMNHKGDIYGLGYILVESVCKAGNVSHGDHHASVPSCNHMKIGGE</sequence>